<evidence type="ECO:0008006" key="5">
    <source>
        <dbReference type="Google" id="ProtNLM"/>
    </source>
</evidence>
<feature type="compositionally biased region" description="Pro residues" evidence="1">
    <location>
        <begin position="41"/>
        <end position="54"/>
    </location>
</feature>
<keyword evidence="4" id="KW-1185">Reference proteome</keyword>
<dbReference type="Proteomes" id="UP000182229">
    <property type="component" value="Unassembled WGS sequence"/>
</dbReference>
<organism evidence="3 4">
    <name type="scientific">Cystobacter ferrugineus</name>
    <dbReference type="NCBI Taxonomy" id="83449"/>
    <lineage>
        <taxon>Bacteria</taxon>
        <taxon>Pseudomonadati</taxon>
        <taxon>Myxococcota</taxon>
        <taxon>Myxococcia</taxon>
        <taxon>Myxococcales</taxon>
        <taxon>Cystobacterineae</taxon>
        <taxon>Archangiaceae</taxon>
        <taxon>Cystobacter</taxon>
    </lineage>
</organism>
<evidence type="ECO:0000256" key="2">
    <source>
        <dbReference type="SAM" id="SignalP"/>
    </source>
</evidence>
<dbReference type="PANTHER" id="PTHR40050">
    <property type="entry name" value="INNER SPORE COAT PROTEIN H"/>
    <property type="match status" value="1"/>
</dbReference>
<keyword evidence="2" id="KW-0732">Signal</keyword>
<reference evidence="4" key="1">
    <citation type="submission" date="2016-11" db="EMBL/GenBank/DDBJ databases">
        <authorList>
            <person name="Shukria A."/>
            <person name="Stevens D.C."/>
        </authorList>
    </citation>
    <scope>NUCLEOTIDE SEQUENCE [LARGE SCALE GENOMIC DNA]</scope>
    <source>
        <strain evidence="4">Cbfe23</strain>
    </source>
</reference>
<dbReference type="AlphaFoldDB" id="A0A1L9B2B1"/>
<dbReference type="PANTHER" id="PTHR40050:SF1">
    <property type="entry name" value="INNER SPORE COAT PROTEIN H"/>
    <property type="match status" value="1"/>
</dbReference>
<feature type="signal peptide" evidence="2">
    <location>
        <begin position="1"/>
        <end position="20"/>
    </location>
</feature>
<dbReference type="InterPro" id="IPR014867">
    <property type="entry name" value="Spore_coat_CotH_CotH2/3/7"/>
</dbReference>
<proteinExistence type="predicted"/>
<evidence type="ECO:0000313" key="4">
    <source>
        <dbReference type="Proteomes" id="UP000182229"/>
    </source>
</evidence>
<protein>
    <recommendedName>
        <fullName evidence="5">Lipoprotein</fullName>
    </recommendedName>
</protein>
<feature type="chain" id="PRO_5010264344" description="Lipoprotein" evidence="2">
    <location>
        <begin position="21"/>
        <end position="563"/>
    </location>
</feature>
<feature type="region of interest" description="Disordered" evidence="1">
    <location>
        <begin position="27"/>
        <end position="86"/>
    </location>
</feature>
<dbReference type="OrthoDB" id="5486488at2"/>
<dbReference type="Pfam" id="PF08757">
    <property type="entry name" value="CotH"/>
    <property type="match status" value="1"/>
</dbReference>
<sequence>MGGRAWARCVRVGLLCLMMAGCGTPVGPEASSRGGEDSATPPVPSAPVSPPGGETPPTGGGQPQPPAPDAEPPPPTPAVCAPTGAGPYWLQEGEPLTVTLRCGTGHTAPGLRFTVSPLPPGATVDEVAGLLRWTPAKGQAAVWNLTVTEQSTGETGALELGVAVRLVSPRAVQTLDPATYTEEYGLPVFHLSFEGELTAGGYRPVQVIYRGHRYTMEAKYRGATSSVFPKRNYTFKFPKDDLFSEPELAGGTFTGRQKLVLITSFNDNSYMRPRLAFDLWNRMSPDHIQIKTFSAILYVNGRFHGVFTVADHVDDDLMERHGLSKDGDLFKAEEADANFSRVTKSGAAKTELHAGFVKKEGKPKDGWVGAYDTLNALTTFMSDADAETFVARRGEWLHPLDYEDWWIFNTAILGTDSSAKNAYHYFDPVSRAPWRFIPWDLDASFGQLWDTRRIDAGALPDFTGDNRIFALLLADPRVATPLRERYRSLLSGPLSKQQVLALIDGYARELRIPAERDEARWREQYLTFTRWADRTDFTTHTEEVAYLRQWVEERWELLERQLP</sequence>
<dbReference type="PROSITE" id="PS51257">
    <property type="entry name" value="PROKAR_LIPOPROTEIN"/>
    <property type="match status" value="1"/>
</dbReference>
<evidence type="ECO:0000313" key="3">
    <source>
        <dbReference type="EMBL" id="OJH36323.1"/>
    </source>
</evidence>
<dbReference type="STRING" id="83449.BON30_34820"/>
<accession>A0A1L9B2B1</accession>
<dbReference type="EMBL" id="MPIN01000011">
    <property type="protein sequence ID" value="OJH36323.1"/>
    <property type="molecule type" value="Genomic_DNA"/>
</dbReference>
<name>A0A1L9B2B1_9BACT</name>
<dbReference type="InterPro" id="IPR013783">
    <property type="entry name" value="Ig-like_fold"/>
</dbReference>
<reference evidence="3 4" key="2">
    <citation type="submission" date="2016-12" db="EMBL/GenBank/DDBJ databases">
        <title>Draft Genome Sequence of Cystobacter ferrugineus Strain Cbfe23.</title>
        <authorList>
            <person name="Akbar S."/>
            <person name="Dowd S.E."/>
            <person name="Stevens D.C."/>
        </authorList>
    </citation>
    <scope>NUCLEOTIDE SEQUENCE [LARGE SCALE GENOMIC DNA]</scope>
    <source>
        <strain evidence="3 4">Cbfe23</strain>
    </source>
</reference>
<feature type="compositionally biased region" description="Pro residues" evidence="1">
    <location>
        <begin position="63"/>
        <end position="77"/>
    </location>
</feature>
<evidence type="ECO:0000256" key="1">
    <source>
        <dbReference type="SAM" id="MobiDB-lite"/>
    </source>
</evidence>
<gene>
    <name evidence="3" type="ORF">BON30_34820</name>
</gene>
<dbReference type="Gene3D" id="2.60.40.10">
    <property type="entry name" value="Immunoglobulins"/>
    <property type="match status" value="1"/>
</dbReference>
<comment type="caution">
    <text evidence="3">The sequence shown here is derived from an EMBL/GenBank/DDBJ whole genome shotgun (WGS) entry which is preliminary data.</text>
</comment>